<gene>
    <name evidence="1" type="ORF">Fcan01_18065</name>
</gene>
<comment type="caution">
    <text evidence="1">The sequence shown here is derived from an EMBL/GenBank/DDBJ whole genome shotgun (WGS) entry which is preliminary data.</text>
</comment>
<keyword evidence="2" id="KW-1185">Reference proteome</keyword>
<dbReference type="EMBL" id="LNIX01000013">
    <property type="protein sequence ID" value="OXA47320.1"/>
    <property type="molecule type" value="Genomic_DNA"/>
</dbReference>
<protein>
    <submittedName>
        <fullName evidence="1">Uncharacterized protein</fullName>
    </submittedName>
</protein>
<sequence>MAISNSIFFKNKKFPYLEKSKILSVADFLSLNQSQFVENVHVSSRRHLSSEIHSLQETLKSLEMSPDLPLTLQCYSFGSKTDFEMVTKATAYLLCIPVSNNISWGLIGDYFNFKCWGFLKKSEIPNPEKDIVYKLWHNRGLTPSLAVSLGIYGDRNCPYCSWGDISANHYLICQHFTPLWRLIYKILKLKFDVRSLASLQSGSGDRTRDILVFYGICTSYKAAVHVLNGFSGDFDPVQKYKHVIFGRILTEYHVALRSGKLAVEEFHKKWAKFNNVVKKMGEAKCLDPTHIGIMSQISGLGGSFLSISQASWSVRLGSVDIPPAPGVPNPIYLTWCRGDVNNLGVRLG</sequence>
<organism evidence="1 2">
    <name type="scientific">Folsomia candida</name>
    <name type="common">Springtail</name>
    <dbReference type="NCBI Taxonomy" id="158441"/>
    <lineage>
        <taxon>Eukaryota</taxon>
        <taxon>Metazoa</taxon>
        <taxon>Ecdysozoa</taxon>
        <taxon>Arthropoda</taxon>
        <taxon>Hexapoda</taxon>
        <taxon>Collembola</taxon>
        <taxon>Entomobryomorpha</taxon>
        <taxon>Isotomoidea</taxon>
        <taxon>Isotomidae</taxon>
        <taxon>Proisotominae</taxon>
        <taxon>Folsomia</taxon>
    </lineage>
</organism>
<dbReference type="Proteomes" id="UP000198287">
    <property type="component" value="Unassembled WGS sequence"/>
</dbReference>
<dbReference type="AlphaFoldDB" id="A0A226DQG3"/>
<name>A0A226DQG3_FOLCA</name>
<accession>A0A226DQG3</accession>
<evidence type="ECO:0000313" key="2">
    <source>
        <dbReference type="Proteomes" id="UP000198287"/>
    </source>
</evidence>
<reference evidence="1 2" key="1">
    <citation type="submission" date="2015-12" db="EMBL/GenBank/DDBJ databases">
        <title>The genome of Folsomia candida.</title>
        <authorList>
            <person name="Faddeeva A."/>
            <person name="Derks M.F."/>
            <person name="Anvar Y."/>
            <person name="Smit S."/>
            <person name="Van Straalen N."/>
            <person name="Roelofs D."/>
        </authorList>
    </citation>
    <scope>NUCLEOTIDE SEQUENCE [LARGE SCALE GENOMIC DNA]</scope>
    <source>
        <strain evidence="1 2">VU population</strain>
        <tissue evidence="1">Whole body</tissue>
    </source>
</reference>
<evidence type="ECO:0000313" key="1">
    <source>
        <dbReference type="EMBL" id="OXA47320.1"/>
    </source>
</evidence>
<proteinExistence type="predicted"/>